<dbReference type="EMBL" id="CP002026">
    <property type="protein sequence ID" value="ADH91615.1"/>
    <property type="molecule type" value="Genomic_DNA"/>
</dbReference>
<sequence length="81" mass="8693">MPFRNLELEPATIAKLDRCLARAQDVAVSYGIEANGAGLRTVLALALIEAANAGEEDEDQLVEFALRALPAYRRLGQASPP</sequence>
<keyword evidence="2" id="KW-1185">Reference proteome</keyword>
<dbReference type="KEGG" id="sno:Snov_4356"/>
<accession>D7A2T5</accession>
<evidence type="ECO:0000313" key="1">
    <source>
        <dbReference type="EMBL" id="ADH91615.1"/>
    </source>
</evidence>
<name>D7A2T5_ANCN5</name>
<dbReference type="Proteomes" id="UP000006633">
    <property type="component" value="Chromosome"/>
</dbReference>
<protein>
    <submittedName>
        <fullName evidence="1">Uncharacterized protein</fullName>
    </submittedName>
</protein>
<evidence type="ECO:0000313" key="2">
    <source>
        <dbReference type="Proteomes" id="UP000006633"/>
    </source>
</evidence>
<organism evidence="1 2">
    <name type="scientific">Ancylobacter novellus (strain ATCC 8093 / DSM 506 / JCM 20403 / CCM 1077 / IAM 12100 / NBRC 12443 / NCIMB 10456)</name>
    <name type="common">Starkeya novella</name>
    <dbReference type="NCBI Taxonomy" id="639283"/>
    <lineage>
        <taxon>Bacteria</taxon>
        <taxon>Pseudomonadati</taxon>
        <taxon>Pseudomonadota</taxon>
        <taxon>Alphaproteobacteria</taxon>
        <taxon>Hyphomicrobiales</taxon>
        <taxon>Xanthobacteraceae</taxon>
        <taxon>Ancylobacter</taxon>
    </lineage>
</organism>
<dbReference type="eggNOG" id="ENOG503159U">
    <property type="taxonomic scope" value="Bacteria"/>
</dbReference>
<reference evidence="1 2" key="1">
    <citation type="journal article" date="2012" name="Stand. Genomic Sci.">
        <title>Complete genome sequence of the facultatively chemolithoautotrophic and methylotrophic alpha Proteobacterium Starkeya novella type strain (ATCC 8093(T)).</title>
        <authorList>
            <person name="Kappler U."/>
            <person name="Davenport K."/>
            <person name="Beatson S."/>
            <person name="Lucas S."/>
            <person name="Lapidus A."/>
            <person name="Copeland A."/>
            <person name="Berry K.W."/>
            <person name="Glavina Del Rio T."/>
            <person name="Hammon N."/>
            <person name="Dalin E."/>
            <person name="Tice H."/>
            <person name="Pitluck S."/>
            <person name="Richardson P."/>
            <person name="Bruce D."/>
            <person name="Goodwin L.A."/>
            <person name="Han C."/>
            <person name="Tapia R."/>
            <person name="Detter J.C."/>
            <person name="Chang Y.J."/>
            <person name="Jeffries C.D."/>
            <person name="Land M."/>
            <person name="Hauser L."/>
            <person name="Kyrpides N.C."/>
            <person name="Goker M."/>
            <person name="Ivanova N."/>
            <person name="Klenk H.P."/>
            <person name="Woyke T."/>
        </authorList>
    </citation>
    <scope>NUCLEOTIDE SEQUENCE [LARGE SCALE GENOMIC DNA]</scope>
    <source>
        <strain evidence="2">ATCC 8093 / DSM 506 / JCM 20403 / CCM 1077 / IAM 12100 / NBRC 12443 / NCIMB 10456</strain>
    </source>
</reference>
<dbReference type="AlphaFoldDB" id="D7A2T5"/>
<gene>
    <name evidence="1" type="ordered locus">Snov_4356</name>
</gene>
<dbReference type="OrthoDB" id="9971079at2"/>
<proteinExistence type="predicted"/>
<dbReference type="HOGENOM" id="CLU_2572177_0_0_5"/>